<dbReference type="InterPro" id="IPR016193">
    <property type="entry name" value="Cytidine_deaminase-like"/>
</dbReference>
<evidence type="ECO:0000256" key="1">
    <source>
        <dbReference type="ARBA" id="ARBA00002151"/>
    </source>
</evidence>
<evidence type="ECO:0000259" key="10">
    <source>
        <dbReference type="PROSITE" id="PS51747"/>
    </source>
</evidence>
<name>A0ABS9BFR4_9BACT</name>
<dbReference type="SUPFAM" id="SSF53597">
    <property type="entry name" value="Dihydrofolate reductase-like"/>
    <property type="match status" value="1"/>
</dbReference>
<feature type="domain" description="CMP/dCMP-type deaminase" evidence="10">
    <location>
        <begin position="1"/>
        <end position="121"/>
    </location>
</feature>
<organism evidence="11 12">
    <name type="scientific">Flavihumibacter fluminis</name>
    <dbReference type="NCBI Taxonomy" id="2909236"/>
    <lineage>
        <taxon>Bacteria</taxon>
        <taxon>Pseudomonadati</taxon>
        <taxon>Bacteroidota</taxon>
        <taxon>Chitinophagia</taxon>
        <taxon>Chitinophagales</taxon>
        <taxon>Chitinophagaceae</taxon>
        <taxon>Flavihumibacter</taxon>
    </lineage>
</organism>
<protein>
    <recommendedName>
        <fullName evidence="9">Riboflavin biosynthesis protein RibD</fullName>
    </recommendedName>
    <domain>
        <recommendedName>
            <fullName evidence="9">Diaminohydroxyphosphoribosylaminopyrimidine deaminase</fullName>
            <shortName evidence="9">DRAP deaminase</shortName>
            <ecNumber evidence="9">3.5.4.26</ecNumber>
        </recommendedName>
        <alternativeName>
            <fullName evidence="9">Riboflavin-specific deaminase</fullName>
        </alternativeName>
    </domain>
    <domain>
        <recommendedName>
            <fullName evidence="9">5-amino-6-(5-phosphoribosylamino)uracil reductase</fullName>
            <ecNumber evidence="9">1.1.1.193</ecNumber>
        </recommendedName>
        <alternativeName>
            <fullName evidence="9">HTP reductase</fullName>
        </alternativeName>
    </domain>
</protein>
<dbReference type="Proteomes" id="UP001200145">
    <property type="component" value="Unassembled WGS sequence"/>
</dbReference>
<keyword evidence="12" id="KW-1185">Reference proteome</keyword>
<dbReference type="InterPro" id="IPR004794">
    <property type="entry name" value="Eubact_RibD"/>
</dbReference>
<comment type="caution">
    <text evidence="11">The sequence shown here is derived from an EMBL/GenBank/DDBJ whole genome shotgun (WGS) entry which is preliminary data.</text>
</comment>
<dbReference type="PANTHER" id="PTHR38011">
    <property type="entry name" value="DIHYDROFOLATE REDUCTASE FAMILY PROTEIN (AFU_ORTHOLOGUE AFUA_8G06820)"/>
    <property type="match status" value="1"/>
</dbReference>
<evidence type="ECO:0000256" key="6">
    <source>
        <dbReference type="ARBA" id="ARBA00022857"/>
    </source>
</evidence>
<comment type="catalytic activity">
    <reaction evidence="9">
        <text>2,5-diamino-6-hydroxy-4-(5-phosphoribosylamino)-pyrimidine + H2O + H(+) = 5-amino-6-(5-phospho-D-ribosylamino)uracil + NH4(+)</text>
        <dbReference type="Rhea" id="RHEA:21868"/>
        <dbReference type="ChEBI" id="CHEBI:15377"/>
        <dbReference type="ChEBI" id="CHEBI:15378"/>
        <dbReference type="ChEBI" id="CHEBI:28938"/>
        <dbReference type="ChEBI" id="CHEBI:58453"/>
        <dbReference type="ChEBI" id="CHEBI:58614"/>
        <dbReference type="EC" id="3.5.4.26"/>
    </reaction>
</comment>
<dbReference type="NCBIfam" id="TIGR00326">
    <property type="entry name" value="eubact_ribD"/>
    <property type="match status" value="1"/>
</dbReference>
<comment type="catalytic activity">
    <reaction evidence="9">
        <text>5-amino-6-(5-phospho-D-ribitylamino)uracil + NADP(+) = 5-amino-6-(5-phospho-D-ribosylamino)uracil + NADPH + H(+)</text>
        <dbReference type="Rhea" id="RHEA:17845"/>
        <dbReference type="ChEBI" id="CHEBI:15378"/>
        <dbReference type="ChEBI" id="CHEBI:57783"/>
        <dbReference type="ChEBI" id="CHEBI:58349"/>
        <dbReference type="ChEBI" id="CHEBI:58421"/>
        <dbReference type="ChEBI" id="CHEBI:58453"/>
        <dbReference type="EC" id="1.1.1.193"/>
    </reaction>
</comment>
<keyword evidence="6 9" id="KW-0521">NADP</keyword>
<keyword evidence="9" id="KW-0686">Riboflavin biosynthesis</keyword>
<dbReference type="Gene3D" id="3.40.430.10">
    <property type="entry name" value="Dihydrofolate Reductase, subunit A"/>
    <property type="match status" value="1"/>
</dbReference>
<comment type="similarity">
    <text evidence="5 9">In the C-terminal section; belongs to the HTP reductase family.</text>
</comment>
<comment type="function">
    <text evidence="1 9">Converts 2,5-diamino-6-(ribosylamino)-4(3h)-pyrimidinone 5'-phosphate into 5-amino-6-(ribosylamino)-2,4(1h,3h)-pyrimidinedione 5'-phosphate.</text>
</comment>
<evidence type="ECO:0000256" key="7">
    <source>
        <dbReference type="ARBA" id="ARBA00023002"/>
    </source>
</evidence>
<keyword evidence="9 11" id="KW-0378">Hydrolase</keyword>
<dbReference type="Pfam" id="PF01872">
    <property type="entry name" value="RibD_C"/>
    <property type="match status" value="1"/>
</dbReference>
<dbReference type="InterPro" id="IPR002125">
    <property type="entry name" value="CMP_dCMP_dom"/>
</dbReference>
<dbReference type="CDD" id="cd01284">
    <property type="entry name" value="Riboflavin_deaminase-reductase"/>
    <property type="match status" value="1"/>
</dbReference>
<evidence type="ECO:0000256" key="8">
    <source>
        <dbReference type="ARBA" id="ARBA00023268"/>
    </source>
</evidence>
<dbReference type="Gene3D" id="3.40.140.10">
    <property type="entry name" value="Cytidine Deaminase, domain 2"/>
    <property type="match status" value="1"/>
</dbReference>
<evidence type="ECO:0000256" key="2">
    <source>
        <dbReference type="ARBA" id="ARBA00004882"/>
    </source>
</evidence>
<keyword evidence="9" id="KW-0479">Metal-binding</keyword>
<evidence type="ECO:0000256" key="4">
    <source>
        <dbReference type="ARBA" id="ARBA00005259"/>
    </source>
</evidence>
<comment type="pathway">
    <text evidence="2 9">Cofactor biosynthesis; riboflavin biosynthesis; 5-amino-6-(D-ribitylamino)uracil from GTP: step 2/4.</text>
</comment>
<dbReference type="EMBL" id="JAKEVY010000001">
    <property type="protein sequence ID" value="MCF1713973.1"/>
    <property type="molecule type" value="Genomic_DNA"/>
</dbReference>
<dbReference type="InterPro" id="IPR050765">
    <property type="entry name" value="Riboflavin_Biosynth_HTPR"/>
</dbReference>
<dbReference type="GO" id="GO:0008703">
    <property type="term" value="F:5-amino-6-(5-phosphoribosylamino)uracil reductase activity"/>
    <property type="evidence" value="ECO:0007669"/>
    <property type="project" value="UniProtKB-EC"/>
</dbReference>
<keyword evidence="9" id="KW-0862">Zinc</keyword>
<sequence length="338" mass="37599">MKRCLQLAALGAGKVAPNPMVGSVLVYQNRIIGEGYHEQYGQAHAEVNCLAAVKEEDRLLIPESTLYVSLEPCAHFGKTPPCADLIIRSGIKKVVVAIRDPFDAVDGKGIEKLQESGVEVILGVEQEAAREVNKRFLQFHETHRPYIILKWAESVNGAIATNEKKPAAISSAQTNRLVHQWRAEEAAILVGATTALMDDPSLTVRLVAGKNPVRLLIDPELRVPRTNRLFSAEAPTIIFNYHQSGKEEGIEWVQLDRQTPLLDQLLEDVYKRKLLSILVEGGAKTHQEFMTAGYWDEIRRIQSRSVVLEGGYPAPVITDARELKSCSLGTDQLIYYRP</sequence>
<dbReference type="Pfam" id="PF00383">
    <property type="entry name" value="dCMP_cyt_deam_1"/>
    <property type="match status" value="1"/>
</dbReference>
<accession>A0ABS9BFR4</accession>
<dbReference type="PIRSF" id="PIRSF006769">
    <property type="entry name" value="RibD"/>
    <property type="match status" value="1"/>
</dbReference>
<dbReference type="EC" id="1.1.1.193" evidence="9"/>
<proteinExistence type="inferred from homology"/>
<dbReference type="PANTHER" id="PTHR38011:SF7">
    <property type="entry name" value="2,5-DIAMINO-6-RIBOSYLAMINO-4(3H)-PYRIMIDINONE 5'-PHOSPHATE REDUCTASE"/>
    <property type="match status" value="1"/>
</dbReference>
<comment type="pathway">
    <text evidence="3 9">Cofactor biosynthesis; riboflavin biosynthesis; 5-amino-6-(D-ribitylamino)uracil from GTP: step 3/4.</text>
</comment>
<evidence type="ECO:0000313" key="11">
    <source>
        <dbReference type="EMBL" id="MCF1713973.1"/>
    </source>
</evidence>
<dbReference type="GO" id="GO:0008835">
    <property type="term" value="F:diaminohydroxyphosphoribosylaminopyrimidine deaminase activity"/>
    <property type="evidence" value="ECO:0007669"/>
    <property type="project" value="UniProtKB-EC"/>
</dbReference>
<dbReference type="InterPro" id="IPR002734">
    <property type="entry name" value="RibDG_C"/>
</dbReference>
<evidence type="ECO:0000256" key="9">
    <source>
        <dbReference type="PIRNR" id="PIRNR006769"/>
    </source>
</evidence>
<dbReference type="EC" id="3.5.4.26" evidence="9"/>
<dbReference type="InterPro" id="IPR024072">
    <property type="entry name" value="DHFR-like_dom_sf"/>
</dbReference>
<evidence type="ECO:0000256" key="5">
    <source>
        <dbReference type="ARBA" id="ARBA00007417"/>
    </source>
</evidence>
<comment type="cofactor">
    <cofactor evidence="9">
        <name>Zn(2+)</name>
        <dbReference type="ChEBI" id="CHEBI:29105"/>
    </cofactor>
    <text evidence="9">Binds 1 zinc ion.</text>
</comment>
<evidence type="ECO:0000256" key="3">
    <source>
        <dbReference type="ARBA" id="ARBA00004910"/>
    </source>
</evidence>
<keyword evidence="8" id="KW-0511">Multifunctional enzyme</keyword>
<dbReference type="SUPFAM" id="SSF53927">
    <property type="entry name" value="Cytidine deaminase-like"/>
    <property type="match status" value="1"/>
</dbReference>
<reference evidence="11 12" key="1">
    <citation type="submission" date="2022-01" db="EMBL/GenBank/DDBJ databases">
        <title>Flavihumibacter sp. nov., isolated from sediment of a river.</title>
        <authorList>
            <person name="Liu H."/>
        </authorList>
    </citation>
    <scope>NUCLEOTIDE SEQUENCE [LARGE SCALE GENOMIC DNA]</scope>
    <source>
        <strain evidence="11 12">RY-1</strain>
    </source>
</reference>
<gene>
    <name evidence="11" type="primary">ribD</name>
    <name evidence="11" type="ORF">L0U88_04920</name>
</gene>
<dbReference type="PROSITE" id="PS51747">
    <property type="entry name" value="CYT_DCMP_DEAMINASES_2"/>
    <property type="match status" value="1"/>
</dbReference>
<keyword evidence="7 9" id="KW-0560">Oxidoreductase</keyword>
<evidence type="ECO:0000313" key="12">
    <source>
        <dbReference type="Proteomes" id="UP001200145"/>
    </source>
</evidence>
<comment type="similarity">
    <text evidence="4 9">In the N-terminal section; belongs to the cytidine and deoxycytidylate deaminase family.</text>
</comment>